<proteinExistence type="inferred from homology"/>
<evidence type="ECO:0000313" key="11">
    <source>
        <dbReference type="EnsemblFungi" id="EJT71178"/>
    </source>
</evidence>
<gene>
    <name evidence="11" type="primary">20350896</name>
    <name evidence="10" type="ORF">GGTG_10438</name>
</gene>
<accession>J3PAB2</accession>
<evidence type="ECO:0000256" key="8">
    <source>
        <dbReference type="PIRSR" id="PIRSR602401-1"/>
    </source>
</evidence>
<evidence type="ECO:0000256" key="4">
    <source>
        <dbReference type="ARBA" id="ARBA00022723"/>
    </source>
</evidence>
<dbReference type="OrthoDB" id="3934656at2759"/>
<dbReference type="PRINTS" id="PR00463">
    <property type="entry name" value="EP450I"/>
</dbReference>
<dbReference type="SUPFAM" id="SSF48264">
    <property type="entry name" value="Cytochrome P450"/>
    <property type="match status" value="1"/>
</dbReference>
<evidence type="ECO:0000256" key="1">
    <source>
        <dbReference type="ARBA" id="ARBA00001971"/>
    </source>
</evidence>
<dbReference type="GeneID" id="20350896"/>
<dbReference type="PANTHER" id="PTHR24305">
    <property type="entry name" value="CYTOCHROME P450"/>
    <property type="match status" value="1"/>
</dbReference>
<organism evidence="10">
    <name type="scientific">Gaeumannomyces tritici (strain R3-111a-1)</name>
    <name type="common">Wheat and barley take-all root rot fungus</name>
    <name type="synonym">Gaeumannomyces graminis var. tritici</name>
    <dbReference type="NCBI Taxonomy" id="644352"/>
    <lineage>
        <taxon>Eukaryota</taxon>
        <taxon>Fungi</taxon>
        <taxon>Dikarya</taxon>
        <taxon>Ascomycota</taxon>
        <taxon>Pezizomycotina</taxon>
        <taxon>Sordariomycetes</taxon>
        <taxon>Sordariomycetidae</taxon>
        <taxon>Magnaporthales</taxon>
        <taxon>Magnaporthaceae</taxon>
        <taxon>Gaeumannomyces</taxon>
    </lineage>
</organism>
<reference evidence="12" key="1">
    <citation type="submission" date="2010-07" db="EMBL/GenBank/DDBJ databases">
        <title>The genome sequence of Gaeumannomyces graminis var. tritici strain R3-111a-1.</title>
        <authorList>
            <consortium name="The Broad Institute Genome Sequencing Platform"/>
            <person name="Ma L.-J."/>
            <person name="Dead R."/>
            <person name="Young S."/>
            <person name="Zeng Q."/>
            <person name="Koehrsen M."/>
            <person name="Alvarado L."/>
            <person name="Berlin A."/>
            <person name="Chapman S.B."/>
            <person name="Chen Z."/>
            <person name="Freedman E."/>
            <person name="Gellesch M."/>
            <person name="Goldberg J."/>
            <person name="Griggs A."/>
            <person name="Gujja S."/>
            <person name="Heilman E.R."/>
            <person name="Heiman D."/>
            <person name="Hepburn T."/>
            <person name="Howarth C."/>
            <person name="Jen D."/>
            <person name="Larson L."/>
            <person name="Mehta T."/>
            <person name="Neiman D."/>
            <person name="Pearson M."/>
            <person name="Roberts A."/>
            <person name="Saif S."/>
            <person name="Shea T."/>
            <person name="Shenoy N."/>
            <person name="Sisk P."/>
            <person name="Stolte C."/>
            <person name="Sykes S."/>
            <person name="Walk T."/>
            <person name="White J."/>
            <person name="Yandava C."/>
            <person name="Haas B."/>
            <person name="Nusbaum C."/>
            <person name="Birren B."/>
        </authorList>
    </citation>
    <scope>NUCLEOTIDE SEQUENCE [LARGE SCALE GENOMIC DNA]</scope>
    <source>
        <strain evidence="12">R3-111a-1</strain>
    </source>
</reference>
<keyword evidence="9" id="KW-0472">Membrane</keyword>
<dbReference type="VEuPathDB" id="FungiDB:GGTG_10438"/>
<reference evidence="11" key="5">
    <citation type="submission" date="2018-04" db="UniProtKB">
        <authorList>
            <consortium name="EnsemblFungi"/>
        </authorList>
    </citation>
    <scope>IDENTIFICATION</scope>
    <source>
        <strain evidence="11">R3-111a-1</strain>
    </source>
</reference>
<keyword evidence="6 8" id="KW-0408">Iron</keyword>
<dbReference type="PANTHER" id="PTHR24305:SF77">
    <property type="entry name" value="CYTOCHROME P450 MONOOXYGENASE"/>
    <property type="match status" value="1"/>
</dbReference>
<dbReference type="EMBL" id="GL385400">
    <property type="protein sequence ID" value="EJT71178.1"/>
    <property type="molecule type" value="Genomic_DNA"/>
</dbReference>
<dbReference type="CDD" id="cd11060">
    <property type="entry name" value="CYP57A1-like"/>
    <property type="match status" value="1"/>
</dbReference>
<keyword evidence="4 8" id="KW-0479">Metal-binding</keyword>
<evidence type="ECO:0000256" key="7">
    <source>
        <dbReference type="ARBA" id="ARBA00023033"/>
    </source>
</evidence>
<dbReference type="InterPro" id="IPR002401">
    <property type="entry name" value="Cyt_P450_E_grp-I"/>
</dbReference>
<reference evidence="10" key="3">
    <citation type="submission" date="2010-09" db="EMBL/GenBank/DDBJ databases">
        <title>Annotation of Gaeumannomyces graminis var. tritici R3-111a-1.</title>
        <authorList>
            <consortium name="The Broad Institute Genome Sequencing Platform"/>
            <person name="Ma L.-J."/>
            <person name="Dead R."/>
            <person name="Young S.K."/>
            <person name="Zeng Q."/>
            <person name="Gargeya S."/>
            <person name="Fitzgerald M."/>
            <person name="Haas B."/>
            <person name="Abouelleil A."/>
            <person name="Alvarado L."/>
            <person name="Arachchi H.M."/>
            <person name="Berlin A."/>
            <person name="Brown A."/>
            <person name="Chapman S.B."/>
            <person name="Chen Z."/>
            <person name="Dunbar C."/>
            <person name="Freedman E."/>
            <person name="Gearin G."/>
            <person name="Gellesch M."/>
            <person name="Goldberg J."/>
            <person name="Griggs A."/>
            <person name="Gujja S."/>
            <person name="Heiman D."/>
            <person name="Howarth C."/>
            <person name="Larson L."/>
            <person name="Lui A."/>
            <person name="MacDonald P.J.P."/>
            <person name="Mehta T."/>
            <person name="Montmayeur A."/>
            <person name="Murphy C."/>
            <person name="Neiman D."/>
            <person name="Pearson M."/>
            <person name="Priest M."/>
            <person name="Roberts A."/>
            <person name="Saif S."/>
            <person name="Shea T."/>
            <person name="Shenoy N."/>
            <person name="Sisk P."/>
            <person name="Stolte C."/>
            <person name="Sykes S."/>
            <person name="Yandava C."/>
            <person name="Wortman J."/>
            <person name="Nusbaum C."/>
            <person name="Birren B."/>
        </authorList>
    </citation>
    <scope>NUCLEOTIDE SEQUENCE</scope>
    <source>
        <strain evidence="10">R3-111a-1</strain>
    </source>
</reference>
<evidence type="ECO:0000256" key="6">
    <source>
        <dbReference type="ARBA" id="ARBA00023004"/>
    </source>
</evidence>
<reference evidence="11" key="4">
    <citation type="journal article" date="2015" name="G3 (Bethesda)">
        <title>Genome sequences of three phytopathogenic species of the Magnaporthaceae family of fungi.</title>
        <authorList>
            <person name="Okagaki L.H."/>
            <person name="Nunes C.C."/>
            <person name="Sailsbery J."/>
            <person name="Clay B."/>
            <person name="Brown D."/>
            <person name="John T."/>
            <person name="Oh Y."/>
            <person name="Young N."/>
            <person name="Fitzgerald M."/>
            <person name="Haas B.J."/>
            <person name="Zeng Q."/>
            <person name="Young S."/>
            <person name="Adiconis X."/>
            <person name="Fan L."/>
            <person name="Levin J.Z."/>
            <person name="Mitchell T.K."/>
            <person name="Okubara P.A."/>
            <person name="Farman M.L."/>
            <person name="Kohn L.M."/>
            <person name="Birren B."/>
            <person name="Ma L.-J."/>
            <person name="Dean R.A."/>
        </authorList>
    </citation>
    <scope>NUCLEOTIDE SEQUENCE</scope>
    <source>
        <strain evidence="11">R3-111a-1</strain>
    </source>
</reference>
<keyword evidence="9" id="KW-0812">Transmembrane</keyword>
<dbReference type="GO" id="GO:0004497">
    <property type="term" value="F:monooxygenase activity"/>
    <property type="evidence" value="ECO:0007669"/>
    <property type="project" value="UniProtKB-KW"/>
</dbReference>
<feature type="transmembrane region" description="Helical" evidence="9">
    <location>
        <begin position="16"/>
        <end position="36"/>
    </location>
</feature>
<dbReference type="Proteomes" id="UP000006039">
    <property type="component" value="Unassembled WGS sequence"/>
</dbReference>
<dbReference type="STRING" id="644352.J3PAB2"/>
<dbReference type="eggNOG" id="KOG0156">
    <property type="taxonomic scope" value="Eukaryota"/>
</dbReference>
<dbReference type="EnsemblFungi" id="EJT71178">
    <property type="protein sequence ID" value="EJT71178"/>
    <property type="gene ID" value="GGTG_10438"/>
</dbReference>
<feature type="binding site" description="axial binding residue" evidence="8">
    <location>
        <position position="454"/>
    </location>
    <ligand>
        <name>heme</name>
        <dbReference type="ChEBI" id="CHEBI:30413"/>
    </ligand>
    <ligandPart>
        <name>Fe</name>
        <dbReference type="ChEBI" id="CHEBI:18248"/>
    </ligandPart>
</feature>
<dbReference type="PRINTS" id="PR00385">
    <property type="entry name" value="P450"/>
</dbReference>
<keyword evidence="12" id="KW-1185">Reference proteome</keyword>
<evidence type="ECO:0000256" key="5">
    <source>
        <dbReference type="ARBA" id="ARBA00023002"/>
    </source>
</evidence>
<comment type="similarity">
    <text evidence="2">Belongs to the cytochrome P450 family.</text>
</comment>
<dbReference type="InterPro" id="IPR036396">
    <property type="entry name" value="Cyt_P450_sf"/>
</dbReference>
<name>J3PAB2_GAET3</name>
<dbReference type="GO" id="GO:0016705">
    <property type="term" value="F:oxidoreductase activity, acting on paired donors, with incorporation or reduction of molecular oxygen"/>
    <property type="evidence" value="ECO:0007669"/>
    <property type="project" value="InterPro"/>
</dbReference>
<dbReference type="AlphaFoldDB" id="J3PAB2"/>
<protein>
    <recommendedName>
        <fullName evidence="13">Pisatin demethylase</fullName>
    </recommendedName>
</protein>
<keyword evidence="7" id="KW-0503">Monooxygenase</keyword>
<sequence>MIITNFDPENIEARHIVGALSALYVLWYVLSAIRVWHRLRNVPGPALASFSHLWLGGQHLRGEIATALRGLQRYGPVVRIGPNEVVTDDPDILAHMAGVRSGYGRHRSFREGVKFHHRQDAMLNILDPKLHDRVKGRTAAGYSGRDNPDFERALDSQLLRLIELIRARYLSAGGAATRPVDFAPLTRYYTLDVITRLAYGHEFGHLDEGTDKYGFVGEVDRALKIVALIRALPAFRALAFSDLGFRLMGPKLTAKRGLGKMMAVAHSLVDRRFEPDAEKRNDMMGSFIKNGLSRDECKAEGMLQIVAGSDGTATTIRGTMMYLMSTPSAYCRLKREIRHALDSGLVAGSPITMDESRRLPYLNAVINEGFRIKNPLTLGHFKVVPPGGDTVGGVFLPGGTAIGHNSVALSRSPRVFGEDVDVFRPERFADAPEEERARMERALDIMFGGGRWTCAGKTVVKMELQKTVFELLRWFDFQFLHPEKPWDETTNITFSHWNMWMRITDAKW</sequence>
<evidence type="ECO:0000313" key="12">
    <source>
        <dbReference type="Proteomes" id="UP000006039"/>
    </source>
</evidence>
<dbReference type="HOGENOM" id="CLU_001570_14_0_1"/>
<dbReference type="InterPro" id="IPR001128">
    <property type="entry name" value="Cyt_P450"/>
</dbReference>
<evidence type="ECO:0000256" key="9">
    <source>
        <dbReference type="SAM" id="Phobius"/>
    </source>
</evidence>
<dbReference type="Gene3D" id="1.10.630.10">
    <property type="entry name" value="Cytochrome P450"/>
    <property type="match status" value="1"/>
</dbReference>
<keyword evidence="9" id="KW-1133">Transmembrane helix</keyword>
<evidence type="ECO:0000313" key="10">
    <source>
        <dbReference type="EMBL" id="EJT71178.1"/>
    </source>
</evidence>
<keyword evidence="3 8" id="KW-0349">Heme</keyword>
<keyword evidence="5" id="KW-0560">Oxidoreductase</keyword>
<dbReference type="RefSeq" id="XP_009226575.1">
    <property type="nucleotide sequence ID" value="XM_009228311.1"/>
</dbReference>
<dbReference type="GO" id="GO:0020037">
    <property type="term" value="F:heme binding"/>
    <property type="evidence" value="ECO:0007669"/>
    <property type="project" value="InterPro"/>
</dbReference>
<evidence type="ECO:0000256" key="2">
    <source>
        <dbReference type="ARBA" id="ARBA00010617"/>
    </source>
</evidence>
<evidence type="ECO:0000256" key="3">
    <source>
        <dbReference type="ARBA" id="ARBA00022617"/>
    </source>
</evidence>
<comment type="cofactor">
    <cofactor evidence="1 8">
        <name>heme</name>
        <dbReference type="ChEBI" id="CHEBI:30413"/>
    </cofactor>
</comment>
<dbReference type="Pfam" id="PF00067">
    <property type="entry name" value="p450"/>
    <property type="match status" value="1"/>
</dbReference>
<reference evidence="10" key="2">
    <citation type="submission" date="2010-07" db="EMBL/GenBank/DDBJ databases">
        <authorList>
            <consortium name="The Broad Institute Genome Sequencing Platform"/>
            <consortium name="Broad Institute Genome Sequencing Center for Infectious Disease"/>
            <person name="Ma L.-J."/>
            <person name="Dead R."/>
            <person name="Young S."/>
            <person name="Zeng Q."/>
            <person name="Koehrsen M."/>
            <person name="Alvarado L."/>
            <person name="Berlin A."/>
            <person name="Chapman S.B."/>
            <person name="Chen Z."/>
            <person name="Freedman E."/>
            <person name="Gellesch M."/>
            <person name="Goldberg J."/>
            <person name="Griggs A."/>
            <person name="Gujja S."/>
            <person name="Heilman E.R."/>
            <person name="Heiman D."/>
            <person name="Hepburn T."/>
            <person name="Howarth C."/>
            <person name="Jen D."/>
            <person name="Larson L."/>
            <person name="Mehta T."/>
            <person name="Neiman D."/>
            <person name="Pearson M."/>
            <person name="Roberts A."/>
            <person name="Saif S."/>
            <person name="Shea T."/>
            <person name="Shenoy N."/>
            <person name="Sisk P."/>
            <person name="Stolte C."/>
            <person name="Sykes S."/>
            <person name="Walk T."/>
            <person name="White J."/>
            <person name="Yandava C."/>
            <person name="Haas B."/>
            <person name="Nusbaum C."/>
            <person name="Birren B."/>
        </authorList>
    </citation>
    <scope>NUCLEOTIDE SEQUENCE</scope>
    <source>
        <strain evidence="10">R3-111a-1</strain>
    </source>
</reference>
<evidence type="ECO:0008006" key="13">
    <source>
        <dbReference type="Google" id="ProtNLM"/>
    </source>
</evidence>
<dbReference type="GO" id="GO:0005506">
    <property type="term" value="F:iron ion binding"/>
    <property type="evidence" value="ECO:0007669"/>
    <property type="project" value="InterPro"/>
</dbReference>
<dbReference type="InterPro" id="IPR050121">
    <property type="entry name" value="Cytochrome_P450_monoxygenase"/>
</dbReference>